<evidence type="ECO:0000313" key="2">
    <source>
        <dbReference type="Proteomes" id="UP000499080"/>
    </source>
</evidence>
<keyword evidence="2" id="KW-1185">Reference proteome</keyword>
<dbReference type="EMBL" id="BGPR01000884">
    <property type="protein sequence ID" value="GBM39093.1"/>
    <property type="molecule type" value="Genomic_DNA"/>
</dbReference>
<comment type="caution">
    <text evidence="1">The sequence shown here is derived from an EMBL/GenBank/DDBJ whole genome shotgun (WGS) entry which is preliminary data.</text>
</comment>
<accession>A0A4Y2FC42</accession>
<name>A0A4Y2FC42_ARAVE</name>
<gene>
    <name evidence="1" type="ORF">AVEN_190228_1</name>
</gene>
<proteinExistence type="predicted"/>
<reference evidence="1 2" key="1">
    <citation type="journal article" date="2019" name="Sci. Rep.">
        <title>Orb-weaving spider Araneus ventricosus genome elucidates the spidroin gene catalogue.</title>
        <authorList>
            <person name="Kono N."/>
            <person name="Nakamura H."/>
            <person name="Ohtoshi R."/>
            <person name="Moran D.A.P."/>
            <person name="Shinohara A."/>
            <person name="Yoshida Y."/>
            <person name="Fujiwara M."/>
            <person name="Mori M."/>
            <person name="Tomita M."/>
            <person name="Arakawa K."/>
        </authorList>
    </citation>
    <scope>NUCLEOTIDE SEQUENCE [LARGE SCALE GENOMIC DNA]</scope>
</reference>
<evidence type="ECO:0000313" key="1">
    <source>
        <dbReference type="EMBL" id="GBM39093.1"/>
    </source>
</evidence>
<protein>
    <submittedName>
        <fullName evidence="1">Uncharacterized protein</fullName>
    </submittedName>
</protein>
<dbReference type="Proteomes" id="UP000499080">
    <property type="component" value="Unassembled WGS sequence"/>
</dbReference>
<sequence length="116" mass="13080">MILAKGTHYMADCRLHRYCIKSLKGTLDSAVRPKLLPSRSEGSFGDSFPRILDHLDAGIDVKVIFPKFSESKTGLFMVSSWLIDRYNDMSKYKFGKMCDHKRSIDASGTSAKHGMM</sequence>
<organism evidence="1 2">
    <name type="scientific">Araneus ventricosus</name>
    <name type="common">Orbweaver spider</name>
    <name type="synonym">Epeira ventricosa</name>
    <dbReference type="NCBI Taxonomy" id="182803"/>
    <lineage>
        <taxon>Eukaryota</taxon>
        <taxon>Metazoa</taxon>
        <taxon>Ecdysozoa</taxon>
        <taxon>Arthropoda</taxon>
        <taxon>Chelicerata</taxon>
        <taxon>Arachnida</taxon>
        <taxon>Araneae</taxon>
        <taxon>Araneomorphae</taxon>
        <taxon>Entelegynae</taxon>
        <taxon>Araneoidea</taxon>
        <taxon>Araneidae</taxon>
        <taxon>Araneus</taxon>
    </lineage>
</organism>
<dbReference type="AlphaFoldDB" id="A0A4Y2FC42"/>